<protein>
    <recommendedName>
        <fullName evidence="4">Solute-binding protein family 3/N-terminal domain-containing protein</fullName>
    </recommendedName>
</protein>
<feature type="region of interest" description="Disordered" evidence="1">
    <location>
        <begin position="33"/>
        <end position="58"/>
    </location>
</feature>
<gene>
    <name evidence="2" type="ORF">CWS31_007495</name>
</gene>
<name>A0ABY3MYK1_9GAMM</name>
<evidence type="ECO:0008006" key="4">
    <source>
        <dbReference type="Google" id="ProtNLM"/>
    </source>
</evidence>
<reference evidence="2 3" key="1">
    <citation type="submission" date="2019-08" db="EMBL/GenBank/DDBJ databases">
        <title>Microbe sample from Colwellia echini.</title>
        <authorList>
            <person name="Christiansen L."/>
            <person name="Pathiraja D."/>
            <person name="Schultz-Johansen M."/>
            <person name="Choi I.-G."/>
            <person name="Stougaard P."/>
        </authorList>
    </citation>
    <scope>NUCLEOTIDE SEQUENCE [LARGE SCALE GENOMIC DNA]</scope>
    <source>
        <strain evidence="2 3">A3</strain>
    </source>
</reference>
<evidence type="ECO:0000313" key="3">
    <source>
        <dbReference type="Proteomes" id="UP000815846"/>
    </source>
</evidence>
<proteinExistence type="predicted"/>
<evidence type="ECO:0000256" key="1">
    <source>
        <dbReference type="SAM" id="MobiDB-lite"/>
    </source>
</evidence>
<dbReference type="RefSeq" id="WP_148747743.1">
    <property type="nucleotide sequence ID" value="NZ_PJAI02000006.1"/>
</dbReference>
<keyword evidence="3" id="KW-1185">Reference proteome</keyword>
<evidence type="ECO:0000313" key="2">
    <source>
        <dbReference type="EMBL" id="TYK66102.1"/>
    </source>
</evidence>
<dbReference type="EMBL" id="PJAI02000006">
    <property type="protein sequence ID" value="TYK66102.1"/>
    <property type="molecule type" value="Genomic_DNA"/>
</dbReference>
<organism evidence="2 3">
    <name type="scientific">Colwellia echini</name>
    <dbReference type="NCBI Taxonomy" id="1982103"/>
    <lineage>
        <taxon>Bacteria</taxon>
        <taxon>Pseudomonadati</taxon>
        <taxon>Pseudomonadota</taxon>
        <taxon>Gammaproteobacteria</taxon>
        <taxon>Alteromonadales</taxon>
        <taxon>Colwelliaceae</taxon>
        <taxon>Colwellia</taxon>
    </lineage>
</organism>
<sequence>MTLFLLTPSTVTPLTLDNLHSYQCQVKKAVTDNSSNYSPNEAPNKLSTRQSTKSPTKSVSKLSVHFPSAILAKQYANHLCDQTLVARSYNEVEVSWLPREKINSDYLLQQKFDVMFSRKHVMQGLLPSFNHFYQEVLTFPNYSVYWFSNNVMDNVDLKQYNIGLVSDSQSQSSHQLPIKYLRQSGYQLNELAIHYYSNKGGLLKAFLRGEVDIIPSVKGIPVLSDWPAEHLLLIDDTAPLGSVYVSKQVKPDFICTIQQSFTLLKPVLARLTQEPIHINDCNKLNEIFIEN</sequence>
<accession>A0ABY3MYK1</accession>
<dbReference type="Proteomes" id="UP000815846">
    <property type="component" value="Unassembled WGS sequence"/>
</dbReference>
<comment type="caution">
    <text evidence="2">The sequence shown here is derived from an EMBL/GenBank/DDBJ whole genome shotgun (WGS) entry which is preliminary data.</text>
</comment>